<sequence>MNDMKRAKPCCARIGVIRESTCPKHDGFIIPTPRFLVRPGCCGLHSHAIPLCPAISGATMQQVGIESWCRKAISQMRKPTHTSLGTAWHR</sequence>
<keyword evidence="2" id="KW-1185">Reference proteome</keyword>
<reference evidence="1 2" key="1">
    <citation type="journal article" date="2010" name="Proc. Natl. Acad. Sci. U.S.A.">
        <title>Insights into evolution of multicellular fungi from the assembled chromosomes of the mushroom Coprinopsis cinerea (Coprinus cinereus).</title>
        <authorList>
            <person name="Stajich J.E."/>
            <person name="Wilke S.K."/>
            <person name="Ahren D."/>
            <person name="Au C.H."/>
            <person name="Birren B.W."/>
            <person name="Borodovsky M."/>
            <person name="Burns C."/>
            <person name="Canback B."/>
            <person name="Casselton L.A."/>
            <person name="Cheng C.K."/>
            <person name="Deng J."/>
            <person name="Dietrich F.S."/>
            <person name="Fargo D.C."/>
            <person name="Farman M.L."/>
            <person name="Gathman A.C."/>
            <person name="Goldberg J."/>
            <person name="Guigo R."/>
            <person name="Hoegger P.J."/>
            <person name="Hooker J.B."/>
            <person name="Huggins A."/>
            <person name="James T.Y."/>
            <person name="Kamada T."/>
            <person name="Kilaru S."/>
            <person name="Kodira C."/>
            <person name="Kues U."/>
            <person name="Kupfer D."/>
            <person name="Kwan H.S."/>
            <person name="Lomsadze A."/>
            <person name="Li W."/>
            <person name="Lilly W.W."/>
            <person name="Ma L.J."/>
            <person name="Mackey A.J."/>
            <person name="Manning G."/>
            <person name="Martin F."/>
            <person name="Muraguchi H."/>
            <person name="Natvig D.O."/>
            <person name="Palmerini H."/>
            <person name="Ramesh M.A."/>
            <person name="Rehmeyer C.J."/>
            <person name="Roe B.A."/>
            <person name="Shenoy N."/>
            <person name="Stanke M."/>
            <person name="Ter-Hovhannisyan V."/>
            <person name="Tunlid A."/>
            <person name="Velagapudi R."/>
            <person name="Vision T.J."/>
            <person name="Zeng Q."/>
            <person name="Zolan M.E."/>
            <person name="Pukkila P.J."/>
        </authorList>
    </citation>
    <scope>NUCLEOTIDE SEQUENCE [LARGE SCALE GENOMIC DNA]</scope>
    <source>
        <strain evidence="2">Okayama-7 / 130 / ATCC MYA-4618 / FGSC 9003</strain>
    </source>
</reference>
<dbReference type="VEuPathDB" id="FungiDB:CC1G_14992"/>
<protein>
    <submittedName>
        <fullName evidence="1">Uncharacterized protein</fullName>
    </submittedName>
</protein>
<dbReference type="EMBL" id="AACS02000008">
    <property type="protein sequence ID" value="EFI27167.1"/>
    <property type="molecule type" value="Genomic_DNA"/>
</dbReference>
<accession>D6RP16</accession>
<dbReference type="RefSeq" id="XP_002910661.1">
    <property type="nucleotide sequence ID" value="XM_002910615.1"/>
</dbReference>
<dbReference type="InParanoid" id="D6RP16"/>
<evidence type="ECO:0000313" key="1">
    <source>
        <dbReference type="EMBL" id="EFI27167.1"/>
    </source>
</evidence>
<evidence type="ECO:0000313" key="2">
    <source>
        <dbReference type="Proteomes" id="UP000001861"/>
    </source>
</evidence>
<dbReference type="AlphaFoldDB" id="D6RP16"/>
<dbReference type="GeneID" id="9378697"/>
<name>D6RP16_COPC7</name>
<dbReference type="Proteomes" id="UP000001861">
    <property type="component" value="Unassembled WGS sequence"/>
</dbReference>
<dbReference type="KEGG" id="cci:CC1G_14992"/>
<gene>
    <name evidence="1" type="ORF">CC1G_14992</name>
</gene>
<comment type="caution">
    <text evidence="1">The sequence shown here is derived from an EMBL/GenBank/DDBJ whole genome shotgun (WGS) entry which is preliminary data.</text>
</comment>
<proteinExistence type="predicted"/>
<organism evidence="1 2">
    <name type="scientific">Coprinopsis cinerea (strain Okayama-7 / 130 / ATCC MYA-4618 / FGSC 9003)</name>
    <name type="common">Inky cap fungus</name>
    <name type="synonym">Hormographiella aspergillata</name>
    <dbReference type="NCBI Taxonomy" id="240176"/>
    <lineage>
        <taxon>Eukaryota</taxon>
        <taxon>Fungi</taxon>
        <taxon>Dikarya</taxon>
        <taxon>Basidiomycota</taxon>
        <taxon>Agaricomycotina</taxon>
        <taxon>Agaricomycetes</taxon>
        <taxon>Agaricomycetidae</taxon>
        <taxon>Agaricales</taxon>
        <taxon>Agaricineae</taxon>
        <taxon>Psathyrellaceae</taxon>
        <taxon>Coprinopsis</taxon>
    </lineage>
</organism>
<dbReference type="HOGENOM" id="CLU_2440769_0_0_1"/>